<dbReference type="EMBL" id="QNVS01000092">
    <property type="protein sequence ID" value="REC50801.1"/>
    <property type="molecule type" value="Genomic_DNA"/>
</dbReference>
<dbReference type="InterPro" id="IPR001387">
    <property type="entry name" value="Cro/C1-type_HTH"/>
</dbReference>
<dbReference type="Pfam" id="PF01381">
    <property type="entry name" value="HTH_3"/>
    <property type="match status" value="1"/>
</dbReference>
<dbReference type="GO" id="GO:0003677">
    <property type="term" value="F:DNA binding"/>
    <property type="evidence" value="ECO:0007669"/>
    <property type="project" value="UniProtKB-KW"/>
</dbReference>
<evidence type="ECO:0000259" key="2">
    <source>
        <dbReference type="PROSITE" id="PS50943"/>
    </source>
</evidence>
<dbReference type="PROSITE" id="PS50943">
    <property type="entry name" value="HTH_CROC1"/>
    <property type="match status" value="1"/>
</dbReference>
<keyword evidence="1" id="KW-0238">DNA-binding</keyword>
<feature type="domain" description="HTH cro/C1-type" evidence="2">
    <location>
        <begin position="10"/>
        <end position="64"/>
    </location>
</feature>
<gene>
    <name evidence="3" type="ORF">DRF62_18580</name>
</gene>
<dbReference type="RefSeq" id="WP_115951635.1">
    <property type="nucleotide sequence ID" value="NZ_QNVS01000092.1"/>
</dbReference>
<dbReference type="InterPro" id="IPR010982">
    <property type="entry name" value="Lambda_DNA-bd_dom_sf"/>
</dbReference>
<comment type="caution">
    <text evidence="3">The sequence shown here is derived from an EMBL/GenBank/DDBJ whole genome shotgun (WGS) entry which is preliminary data.</text>
</comment>
<organism evidence="3 4">
    <name type="scientific">Chryseobacterium piscium</name>
    <dbReference type="NCBI Taxonomy" id="333702"/>
    <lineage>
        <taxon>Bacteria</taxon>
        <taxon>Pseudomonadati</taxon>
        <taxon>Bacteroidota</taxon>
        <taxon>Flavobacteriia</taxon>
        <taxon>Flavobacteriales</taxon>
        <taxon>Weeksellaceae</taxon>
        <taxon>Chryseobacterium group</taxon>
        <taxon>Chryseobacterium</taxon>
    </lineage>
</organism>
<dbReference type="SUPFAM" id="SSF47413">
    <property type="entry name" value="lambda repressor-like DNA-binding domains"/>
    <property type="match status" value="1"/>
</dbReference>
<dbReference type="Gene3D" id="1.10.260.40">
    <property type="entry name" value="lambda repressor-like DNA-binding domains"/>
    <property type="match status" value="1"/>
</dbReference>
<evidence type="ECO:0000256" key="1">
    <source>
        <dbReference type="ARBA" id="ARBA00023125"/>
    </source>
</evidence>
<dbReference type="AlphaFoldDB" id="A0A3D9BB22"/>
<dbReference type="PANTHER" id="PTHR46797:SF1">
    <property type="entry name" value="METHYLPHOSPHONATE SYNTHASE"/>
    <property type="match status" value="1"/>
</dbReference>
<name>A0A3D9BB22_9FLAO</name>
<dbReference type="GO" id="GO:0005829">
    <property type="term" value="C:cytosol"/>
    <property type="evidence" value="ECO:0007669"/>
    <property type="project" value="TreeGrafter"/>
</dbReference>
<dbReference type="InterPro" id="IPR050807">
    <property type="entry name" value="TransReg_Diox_bact_type"/>
</dbReference>
<reference evidence="3 4" key="1">
    <citation type="journal article" date="2006" name="Int. J. Syst. Evol. Microbiol.">
        <title>Chryseobacterium piscium sp. nov., isolated from fish of the South Atlantic Ocean off South Africa.</title>
        <authorList>
            <person name="de Beer H."/>
            <person name="Hugo C.J."/>
            <person name="Jooste P.J."/>
            <person name="Vancanneyt M."/>
            <person name="Coenye T."/>
            <person name="Vandamme P."/>
        </authorList>
    </citation>
    <scope>NUCLEOTIDE SEQUENCE [LARGE SCALE GENOMIC DNA]</scope>
    <source>
        <strain evidence="3 4">CCUG 51923</strain>
    </source>
</reference>
<dbReference type="PANTHER" id="PTHR46797">
    <property type="entry name" value="HTH-TYPE TRANSCRIPTIONAL REGULATOR"/>
    <property type="match status" value="1"/>
</dbReference>
<evidence type="ECO:0000313" key="4">
    <source>
        <dbReference type="Proteomes" id="UP000256512"/>
    </source>
</evidence>
<dbReference type="CDD" id="cd00093">
    <property type="entry name" value="HTH_XRE"/>
    <property type="match status" value="1"/>
</dbReference>
<dbReference type="GO" id="GO:0003700">
    <property type="term" value="F:DNA-binding transcription factor activity"/>
    <property type="evidence" value="ECO:0007669"/>
    <property type="project" value="TreeGrafter"/>
</dbReference>
<dbReference type="Proteomes" id="UP000256512">
    <property type="component" value="Unassembled WGS sequence"/>
</dbReference>
<accession>A0A3D9BB22</accession>
<evidence type="ECO:0000313" key="3">
    <source>
        <dbReference type="EMBL" id="REC50801.1"/>
    </source>
</evidence>
<dbReference type="SMART" id="SM00530">
    <property type="entry name" value="HTH_XRE"/>
    <property type="match status" value="1"/>
</dbReference>
<keyword evidence="4" id="KW-1185">Reference proteome</keyword>
<sequence>METVTCKTQLKKLRKEYKLSQTEFAKKTGVSRSYIAQIELGNKDPSIAYLNYVITVFNLSISFFSPINFNNKLTEQNCIEFLKQTGKYKILKINYKEI</sequence>
<protein>
    <recommendedName>
        <fullName evidence="2">HTH cro/C1-type domain-containing protein</fullName>
    </recommendedName>
</protein>
<proteinExistence type="predicted"/>